<dbReference type="EMBL" id="CP127363">
    <property type="protein sequence ID" value="WIY46925.1"/>
    <property type="molecule type" value="Genomic_DNA"/>
</dbReference>
<evidence type="ECO:0000313" key="2">
    <source>
        <dbReference type="EMBL" id="WIY46925.1"/>
    </source>
</evidence>
<gene>
    <name evidence="2" type="ORF">QRO08_13795</name>
</gene>
<protein>
    <submittedName>
        <fullName evidence="2">Uncharacterized protein</fullName>
    </submittedName>
</protein>
<evidence type="ECO:0000256" key="1">
    <source>
        <dbReference type="SAM" id="MobiDB-lite"/>
    </source>
</evidence>
<organism evidence="2 3">
    <name type="scientific">Paracidovorax citrulli</name>
    <name type="common">Acidovorax citrulli</name>
    <dbReference type="NCBI Taxonomy" id="80869"/>
    <lineage>
        <taxon>Bacteria</taxon>
        <taxon>Pseudomonadati</taxon>
        <taxon>Pseudomonadota</taxon>
        <taxon>Betaproteobacteria</taxon>
        <taxon>Burkholderiales</taxon>
        <taxon>Comamonadaceae</taxon>
        <taxon>Paracidovorax</taxon>
    </lineage>
</organism>
<keyword evidence="3" id="KW-1185">Reference proteome</keyword>
<dbReference type="Proteomes" id="UP001242732">
    <property type="component" value="Chromosome"/>
</dbReference>
<dbReference type="RefSeq" id="WP_116212362.1">
    <property type="nucleotide sequence ID" value="NZ_CP023687.1"/>
</dbReference>
<accession>A0ABY9AJS0</accession>
<name>A0ABY9AJS0_PARCI</name>
<evidence type="ECO:0000313" key="3">
    <source>
        <dbReference type="Proteomes" id="UP001242732"/>
    </source>
</evidence>
<proteinExistence type="predicted"/>
<dbReference type="GeneID" id="79792821"/>
<sequence length="73" mass="7595">MPVAGAHADPFLEAPVFDDAGKLHVNVIPWGRIRFHHHLAFGGEDRRTSGKAQGQASGPGAGGGVLLKNLSKA</sequence>
<reference evidence="2 3" key="1">
    <citation type="submission" date="2023-06" db="EMBL/GenBank/DDBJ databases">
        <authorList>
            <person name="Ham H."/>
            <person name="Park D.S."/>
        </authorList>
    </citation>
    <scope>NUCLEOTIDE SEQUENCE [LARGE SCALE GENOMIC DNA]</scope>
    <source>
        <strain evidence="2 3">KACC 17005</strain>
    </source>
</reference>
<feature type="region of interest" description="Disordered" evidence="1">
    <location>
        <begin position="44"/>
        <end position="73"/>
    </location>
</feature>